<keyword evidence="4" id="KW-1185">Reference proteome</keyword>
<dbReference type="PANTHER" id="PTHR43377">
    <property type="entry name" value="BILIVERDIN REDUCTASE A"/>
    <property type="match status" value="1"/>
</dbReference>
<evidence type="ECO:0000259" key="2">
    <source>
        <dbReference type="Pfam" id="PF22725"/>
    </source>
</evidence>
<gene>
    <name evidence="3" type="ORF">CGL56_17480</name>
</gene>
<dbReference type="OrthoDB" id="9815825at2"/>
<dbReference type="PANTHER" id="PTHR43377:SF1">
    <property type="entry name" value="BILIVERDIN REDUCTASE A"/>
    <property type="match status" value="1"/>
</dbReference>
<feature type="domain" description="GFO/IDH/MocA-like oxidoreductase" evidence="2">
    <location>
        <begin position="160"/>
        <end position="286"/>
    </location>
</feature>
<dbReference type="GO" id="GO:0000166">
    <property type="term" value="F:nucleotide binding"/>
    <property type="evidence" value="ECO:0007669"/>
    <property type="project" value="InterPro"/>
</dbReference>
<dbReference type="SUPFAM" id="SSF55347">
    <property type="entry name" value="Glyceraldehyde-3-phosphate dehydrogenase-like, C-terminal domain"/>
    <property type="match status" value="1"/>
</dbReference>
<name>A0A2G0CB05_9BACT</name>
<evidence type="ECO:0000313" key="4">
    <source>
        <dbReference type="Proteomes" id="UP000226437"/>
    </source>
</evidence>
<dbReference type="Proteomes" id="UP000226437">
    <property type="component" value="Unassembled WGS sequence"/>
</dbReference>
<dbReference type="EMBL" id="PDLO01000012">
    <property type="protein sequence ID" value="PHK97146.1"/>
    <property type="molecule type" value="Genomic_DNA"/>
</dbReference>
<accession>A0A2G0CB05</accession>
<sequence length="370" mass="41074">MSPPMLRFLTGLTLLLMLSSVLSAQREPLRVGIAGLTHTHVHGIFNSEGRGDIEIVGIAEPNRALAQRYAEQYGFPMEMVYDDLESLIEARKPEAVTAFNSIYEHLAVVEACAPRGIHVMVEKPLAVSLDHARRMQALAETHGIHLLTNYETTWYPTNHRAYAMVQDSLVGEIRKVVIRDGHRGPKKIGVDPEFLEWLTDPVLNGGGAIIDFGCYGANLMTWLMEGRRPETVTAVTQQLQPQNNPKVDDEALIILTYSNAVAVIQASWNWTIGRKDMEIYGLDGVIYADNRSDLRLRIPEGYDGFEEKSMTLEDRPAPYDDAFSYLAAVIAGEVEVEPADLSALENNLTVVEILDAAVRSAQTGETVRLE</sequence>
<reference evidence="3 4" key="1">
    <citation type="submission" date="2017-10" db="EMBL/GenBank/DDBJ databases">
        <title>The draft genome sequence of Lewinella marina KCTC 32374.</title>
        <authorList>
            <person name="Wang K."/>
        </authorList>
    </citation>
    <scope>NUCLEOTIDE SEQUENCE [LARGE SCALE GENOMIC DNA]</scope>
    <source>
        <strain evidence="3 4">MKG-38</strain>
    </source>
</reference>
<feature type="domain" description="Gfo/Idh/MocA-like oxidoreductase N-terminal" evidence="1">
    <location>
        <begin position="30"/>
        <end position="148"/>
    </location>
</feature>
<organism evidence="3 4">
    <name type="scientific">Neolewinella marina</name>
    <dbReference type="NCBI Taxonomy" id="438751"/>
    <lineage>
        <taxon>Bacteria</taxon>
        <taxon>Pseudomonadati</taxon>
        <taxon>Bacteroidota</taxon>
        <taxon>Saprospiria</taxon>
        <taxon>Saprospirales</taxon>
        <taxon>Lewinellaceae</taxon>
        <taxon>Neolewinella</taxon>
    </lineage>
</organism>
<dbReference type="AlphaFoldDB" id="A0A2G0CB05"/>
<dbReference type="Pfam" id="PF22725">
    <property type="entry name" value="GFO_IDH_MocA_C3"/>
    <property type="match status" value="1"/>
</dbReference>
<dbReference type="Pfam" id="PF01408">
    <property type="entry name" value="GFO_IDH_MocA"/>
    <property type="match status" value="1"/>
</dbReference>
<dbReference type="InterPro" id="IPR051450">
    <property type="entry name" value="Gfo/Idh/MocA_Oxidoreductases"/>
</dbReference>
<dbReference type="Gene3D" id="3.40.50.720">
    <property type="entry name" value="NAD(P)-binding Rossmann-like Domain"/>
    <property type="match status" value="1"/>
</dbReference>
<dbReference type="SUPFAM" id="SSF51735">
    <property type="entry name" value="NAD(P)-binding Rossmann-fold domains"/>
    <property type="match status" value="1"/>
</dbReference>
<proteinExistence type="predicted"/>
<dbReference type="Gene3D" id="3.30.360.10">
    <property type="entry name" value="Dihydrodipicolinate Reductase, domain 2"/>
    <property type="match status" value="1"/>
</dbReference>
<protein>
    <submittedName>
        <fullName evidence="3">Oxidoreductase</fullName>
    </submittedName>
</protein>
<evidence type="ECO:0000259" key="1">
    <source>
        <dbReference type="Pfam" id="PF01408"/>
    </source>
</evidence>
<dbReference type="InterPro" id="IPR000683">
    <property type="entry name" value="Gfo/Idh/MocA-like_OxRdtase_N"/>
</dbReference>
<dbReference type="InterPro" id="IPR055170">
    <property type="entry name" value="GFO_IDH_MocA-like_dom"/>
</dbReference>
<comment type="caution">
    <text evidence="3">The sequence shown here is derived from an EMBL/GenBank/DDBJ whole genome shotgun (WGS) entry which is preliminary data.</text>
</comment>
<evidence type="ECO:0000313" key="3">
    <source>
        <dbReference type="EMBL" id="PHK97146.1"/>
    </source>
</evidence>
<dbReference type="InterPro" id="IPR036291">
    <property type="entry name" value="NAD(P)-bd_dom_sf"/>
</dbReference>